<sequence length="323" mass="35031">MEEEVAAKVVEEIIAESTSDATAEAVAAETAYGVAAEASNDVEFNESESFDGSNSSESTLKSHDFAIDHEAFFPNSEYFCSGSGNELVVEDEGDIDAAGAAKSTVVVIQPLAEVDFCGYLVPHDGVQFLEAMWKKTPTLMMSPKPKILEWKSVVQELMKEGFKLDFIFENFPRFLETYLANRIVARVTAEATYGVVAEAAADVVAKVVNEVILEIIENASNLQEILAVGNSPQDRDCDLGKCESADFYELLLALLVVHHSFVVASANIVMIEKECINVVGTTELISGAIAEPSTTDLSSLVLRQNFLQQIMIPQGDDLAFVVP</sequence>
<reference evidence="1" key="1">
    <citation type="submission" date="2018-02" db="EMBL/GenBank/DDBJ databases">
        <authorList>
            <person name="Cohen D.B."/>
            <person name="Kent A.D."/>
        </authorList>
    </citation>
    <scope>NUCLEOTIDE SEQUENCE</scope>
</reference>
<proteinExistence type="predicted"/>
<protein>
    <submittedName>
        <fullName evidence="1">Uncharacterized protein</fullName>
    </submittedName>
</protein>
<evidence type="ECO:0000313" key="1">
    <source>
        <dbReference type="EMBL" id="SPC91194.1"/>
    </source>
</evidence>
<name>A0A2N9FWM8_FAGSY</name>
<gene>
    <name evidence="1" type="ORF">FSB_LOCUS19076</name>
</gene>
<dbReference type="EMBL" id="OIVN01001212">
    <property type="protein sequence ID" value="SPC91194.1"/>
    <property type="molecule type" value="Genomic_DNA"/>
</dbReference>
<accession>A0A2N9FWM8</accession>
<dbReference type="AlphaFoldDB" id="A0A2N9FWM8"/>
<organism evidence="1">
    <name type="scientific">Fagus sylvatica</name>
    <name type="common">Beechnut</name>
    <dbReference type="NCBI Taxonomy" id="28930"/>
    <lineage>
        <taxon>Eukaryota</taxon>
        <taxon>Viridiplantae</taxon>
        <taxon>Streptophyta</taxon>
        <taxon>Embryophyta</taxon>
        <taxon>Tracheophyta</taxon>
        <taxon>Spermatophyta</taxon>
        <taxon>Magnoliopsida</taxon>
        <taxon>eudicotyledons</taxon>
        <taxon>Gunneridae</taxon>
        <taxon>Pentapetalae</taxon>
        <taxon>rosids</taxon>
        <taxon>fabids</taxon>
        <taxon>Fagales</taxon>
        <taxon>Fagaceae</taxon>
        <taxon>Fagus</taxon>
    </lineage>
</organism>